<keyword evidence="2" id="KW-0808">Transferase</keyword>
<organism evidence="4 5">
    <name type="scientific">Brevibacterium jeotgali</name>
    <dbReference type="NCBI Taxonomy" id="1262550"/>
    <lineage>
        <taxon>Bacteria</taxon>
        <taxon>Bacillati</taxon>
        <taxon>Actinomycetota</taxon>
        <taxon>Actinomycetes</taxon>
        <taxon>Micrococcales</taxon>
        <taxon>Brevibacteriaceae</taxon>
        <taxon>Brevibacterium</taxon>
    </lineage>
</organism>
<feature type="region of interest" description="Disordered" evidence="3">
    <location>
        <begin position="1"/>
        <end position="26"/>
    </location>
</feature>
<dbReference type="InterPro" id="IPR033904">
    <property type="entry name" value="Trans_IPPS_HH"/>
</dbReference>
<dbReference type="PANTHER" id="PTHR31480">
    <property type="entry name" value="BIFUNCTIONAL LYCOPENE CYCLASE/PHYTOENE SYNTHASE"/>
    <property type="match status" value="1"/>
</dbReference>
<dbReference type="InterPro" id="IPR044843">
    <property type="entry name" value="Trans_IPPS_bact-type"/>
</dbReference>
<keyword evidence="5" id="KW-1185">Reference proteome</keyword>
<dbReference type="CDD" id="cd00683">
    <property type="entry name" value="Trans_IPPS_HH"/>
    <property type="match status" value="1"/>
</dbReference>
<dbReference type="SFLD" id="SFLDS00005">
    <property type="entry name" value="Isoprenoid_Synthase_Type_I"/>
    <property type="match status" value="1"/>
</dbReference>
<feature type="compositionally biased region" description="Low complexity" evidence="3">
    <location>
        <begin position="1"/>
        <end position="24"/>
    </location>
</feature>
<dbReference type="EMBL" id="FXZM01000015">
    <property type="protein sequence ID" value="SMY13031.1"/>
    <property type="molecule type" value="Genomic_DNA"/>
</dbReference>
<dbReference type="GO" id="GO:0051996">
    <property type="term" value="F:squalene synthase [NAD(P)H] activity"/>
    <property type="evidence" value="ECO:0007669"/>
    <property type="project" value="InterPro"/>
</dbReference>
<reference evidence="5" key="1">
    <citation type="submission" date="2017-03" db="EMBL/GenBank/DDBJ databases">
        <authorList>
            <person name="Monnet C."/>
        </authorList>
    </citation>
    <scope>NUCLEOTIDE SEQUENCE [LARGE SCALE GENOMIC DNA]</scope>
    <source>
        <strain evidence="5">SJ5-8</strain>
    </source>
</reference>
<gene>
    <name evidence="4" type="ORF">BJEO58_02639</name>
</gene>
<dbReference type="SUPFAM" id="SSF48576">
    <property type="entry name" value="Terpenoid synthases"/>
    <property type="match status" value="1"/>
</dbReference>
<dbReference type="InterPro" id="IPR019845">
    <property type="entry name" value="Squalene/phytoene_synthase_CS"/>
</dbReference>
<comment type="pathway">
    <text evidence="1">Carotenoid biosynthesis; phytoene biosynthesis.</text>
</comment>
<dbReference type="InterPro" id="IPR008949">
    <property type="entry name" value="Isoprenoid_synthase_dom_sf"/>
</dbReference>
<evidence type="ECO:0000256" key="1">
    <source>
        <dbReference type="ARBA" id="ARBA00004684"/>
    </source>
</evidence>
<dbReference type="UniPathway" id="UPA00799"/>
<evidence type="ECO:0000256" key="3">
    <source>
        <dbReference type="SAM" id="MobiDB-lite"/>
    </source>
</evidence>
<protein>
    <submittedName>
        <fullName evidence="4">Phytoene/squalene synthetase</fullName>
    </submittedName>
</protein>
<dbReference type="SFLD" id="SFLDG01212">
    <property type="entry name" value="Phytoene_synthase_like"/>
    <property type="match status" value="1"/>
</dbReference>
<name>A0A2H1L807_9MICO</name>
<sequence length="315" mass="34181">MTGSGPTSRSASGPASGPTSGSAARYDRVARESADAVISGYSTSFGWATRLLARAERSDVRSVYALVRVADELVDDPHLGPDPALRRRLLDGLEEETLSALASGRSANLVVHAFAGVARQHGIDGTLVEPFFASMRADLTRSDHTGRSLEEYVYGSAEVVGLMCLKIFIAGDAAAYERLSPSARRLGSAFQKVNFLRDLADDYDVLGRRYFPQVDPARFSDAHRDELLDDIDDDLAVAAAGIAELPAGSRRAVLVAHALFGALSLRLRQTPAAEIRRTRVRVPDRQKAVILLDVLTRDWRPGAARQRRTRPRSSA</sequence>
<evidence type="ECO:0000256" key="2">
    <source>
        <dbReference type="ARBA" id="ARBA00022679"/>
    </source>
</evidence>
<dbReference type="InterPro" id="IPR002060">
    <property type="entry name" value="Squ/phyt_synthse"/>
</dbReference>
<dbReference type="Pfam" id="PF00494">
    <property type="entry name" value="SQS_PSY"/>
    <property type="match status" value="1"/>
</dbReference>
<dbReference type="GO" id="GO:0004311">
    <property type="term" value="F:geranylgeranyl diphosphate synthase activity"/>
    <property type="evidence" value="ECO:0007669"/>
    <property type="project" value="InterPro"/>
</dbReference>
<dbReference type="AlphaFoldDB" id="A0A2H1L807"/>
<accession>A0A2H1L807</accession>
<proteinExistence type="predicted"/>
<evidence type="ECO:0000313" key="5">
    <source>
        <dbReference type="Proteomes" id="UP000234462"/>
    </source>
</evidence>
<dbReference type="GO" id="GO:0016117">
    <property type="term" value="P:carotenoid biosynthetic process"/>
    <property type="evidence" value="ECO:0007669"/>
    <property type="project" value="UniProtKB-ARBA"/>
</dbReference>
<evidence type="ECO:0000313" key="4">
    <source>
        <dbReference type="EMBL" id="SMY13031.1"/>
    </source>
</evidence>
<dbReference type="SFLD" id="SFLDG01018">
    <property type="entry name" value="Squalene/Phytoene_Synthase_Lik"/>
    <property type="match status" value="1"/>
</dbReference>
<dbReference type="Proteomes" id="UP000234462">
    <property type="component" value="Unassembled WGS sequence"/>
</dbReference>
<dbReference type="PROSITE" id="PS01045">
    <property type="entry name" value="SQUALEN_PHYTOEN_SYN_2"/>
    <property type="match status" value="1"/>
</dbReference>
<dbReference type="Gene3D" id="1.10.600.10">
    <property type="entry name" value="Farnesyl Diphosphate Synthase"/>
    <property type="match status" value="1"/>
</dbReference>